<reference evidence="2 3" key="1">
    <citation type="journal article" date="2005" name="Int. J. Syst. Evol. Microbiol.">
        <title>Bacillus litoralis sp. nov., isolated from a tidal flat of the Yellow Sea in Korea.</title>
        <authorList>
            <person name="Yoon J.H."/>
            <person name="Oh T.K."/>
        </authorList>
    </citation>
    <scope>NUCLEOTIDE SEQUENCE [LARGE SCALE GENOMIC DNA]</scope>
    <source>
        <strain evidence="2 3">SW-211</strain>
    </source>
</reference>
<comment type="caution">
    <text evidence="2">The sequence shown here is derived from an EMBL/GenBank/DDBJ whole genome shotgun (WGS) entry which is preliminary data.</text>
</comment>
<name>A0A5C6W5Z6_9BACI</name>
<evidence type="ECO:0000313" key="2">
    <source>
        <dbReference type="EMBL" id="TXC91867.1"/>
    </source>
</evidence>
<dbReference type="OrthoDB" id="9914462at2"/>
<protein>
    <submittedName>
        <fullName evidence="2">Uncharacterized protein</fullName>
    </submittedName>
</protein>
<evidence type="ECO:0000313" key="3">
    <source>
        <dbReference type="Proteomes" id="UP000321363"/>
    </source>
</evidence>
<keyword evidence="3" id="KW-1185">Reference proteome</keyword>
<dbReference type="EMBL" id="VOQF01000003">
    <property type="protein sequence ID" value="TXC91867.1"/>
    <property type="molecule type" value="Genomic_DNA"/>
</dbReference>
<keyword evidence="1" id="KW-0472">Membrane</keyword>
<keyword evidence="1" id="KW-0812">Transmembrane</keyword>
<feature type="transmembrane region" description="Helical" evidence="1">
    <location>
        <begin position="170"/>
        <end position="191"/>
    </location>
</feature>
<dbReference type="AlphaFoldDB" id="A0A5C6W5Z6"/>
<dbReference type="RefSeq" id="WP_146946614.1">
    <property type="nucleotide sequence ID" value="NZ_VOQF01000003.1"/>
</dbReference>
<organism evidence="2 3">
    <name type="scientific">Metabacillus litoralis</name>
    <dbReference type="NCBI Taxonomy" id="152268"/>
    <lineage>
        <taxon>Bacteria</taxon>
        <taxon>Bacillati</taxon>
        <taxon>Bacillota</taxon>
        <taxon>Bacilli</taxon>
        <taxon>Bacillales</taxon>
        <taxon>Bacillaceae</taxon>
        <taxon>Metabacillus</taxon>
    </lineage>
</organism>
<gene>
    <name evidence="2" type="ORF">FS935_05650</name>
</gene>
<accession>A0A5C6W5Z6</accession>
<proteinExistence type="predicted"/>
<dbReference type="Proteomes" id="UP000321363">
    <property type="component" value="Unassembled WGS sequence"/>
</dbReference>
<keyword evidence="1" id="KW-1133">Transmembrane helix</keyword>
<evidence type="ECO:0000256" key="1">
    <source>
        <dbReference type="SAM" id="Phobius"/>
    </source>
</evidence>
<sequence length="196" mass="22791">MLKRISLLFIITFLLSLNFNKVSAEDNFILRKILTDISWTKSEEGTRINLDYIEIKKVGDQETTSGSNTYFIHATDLKYEKLNAKKVDKYLEESGSSSFVYNEDIVYGNYLDIYADVHNESITREELETLTNEAKKEVNNYYEQKEEILSGDVTLKQEQQEITEDGQNPIYLWILSIIFALFGISILMKILNRKSK</sequence>